<reference evidence="4 5" key="1">
    <citation type="journal article" date="2021" name="Environ. Microbiol.">
        <title>Gene family expansions and transcriptome signatures uncover fungal adaptations to wood decay.</title>
        <authorList>
            <person name="Hage H."/>
            <person name="Miyauchi S."/>
            <person name="Viragh M."/>
            <person name="Drula E."/>
            <person name="Min B."/>
            <person name="Chaduli D."/>
            <person name="Navarro D."/>
            <person name="Favel A."/>
            <person name="Norest M."/>
            <person name="Lesage-Meessen L."/>
            <person name="Balint B."/>
            <person name="Merenyi Z."/>
            <person name="de Eugenio L."/>
            <person name="Morin E."/>
            <person name="Martinez A.T."/>
            <person name="Baldrian P."/>
            <person name="Stursova M."/>
            <person name="Martinez M.J."/>
            <person name="Novotny C."/>
            <person name="Magnuson J.K."/>
            <person name="Spatafora J.W."/>
            <person name="Maurice S."/>
            <person name="Pangilinan J."/>
            <person name="Andreopoulos W."/>
            <person name="LaButti K."/>
            <person name="Hundley H."/>
            <person name="Na H."/>
            <person name="Kuo A."/>
            <person name="Barry K."/>
            <person name="Lipzen A."/>
            <person name="Henrissat B."/>
            <person name="Riley R."/>
            <person name="Ahrendt S."/>
            <person name="Nagy L.G."/>
            <person name="Grigoriev I.V."/>
            <person name="Martin F."/>
            <person name="Rosso M.N."/>
        </authorList>
    </citation>
    <scope>NUCLEOTIDE SEQUENCE [LARGE SCALE GENOMIC DNA]</scope>
    <source>
        <strain evidence="4 5">CIRM-BRFM 1785</strain>
    </source>
</reference>
<keyword evidence="5" id="KW-1185">Reference proteome</keyword>
<proteinExistence type="predicted"/>
<name>A0ABQ8K664_9APHY</name>
<evidence type="ECO:0000256" key="2">
    <source>
        <dbReference type="SAM" id="SignalP"/>
    </source>
</evidence>
<evidence type="ECO:0000259" key="3">
    <source>
        <dbReference type="Pfam" id="PF24016"/>
    </source>
</evidence>
<accession>A0ABQ8K664</accession>
<sequence>MSRLTTMISVCRCAVVWPACEGIKVDDPLPIAQNQDEPPPYEEIAGTSSLVLDSTAHLSLPQLPIPTSGTSIPQFPSPSPATSIQSSPQFPLPEYKSSARPRIPTAPQLPVSVPLFRPPQEKTVNYLSLYSRNDAIIGTYLVDPQLRHANSPGRRDRSVEKAHAQNVRDVFGSMPDGEDGNESDDSDKWGWLRRHSTRQPDVNAAFRTRHGNMKVVFSIVESNAALQASTASQNAERKVRGRVMMSSRHGRIDARLTEIHPNRCVDLDVSTCHGNINVFLPSNYDGIVAFRTRRGTSGISFLPAFAARARVLRGNDHEMLVSLSSTTTHMEAFSPQESEDYCIIGTRHGKITIGLHGKDDESAVIQSSGISGLVGALVGTGAKQIGDIVQMGTKASMKLLESTLQASSTTARDTAMQARQVALDHANWARMTATETARLSRMTAAETARLSRMTAAETARLSRMAAAETARLSVMQARSQTRKH</sequence>
<feature type="compositionally biased region" description="Polar residues" evidence="1">
    <location>
        <begin position="65"/>
        <end position="89"/>
    </location>
</feature>
<organism evidence="4 5">
    <name type="scientific">Rhodofomes roseus</name>
    <dbReference type="NCBI Taxonomy" id="34475"/>
    <lineage>
        <taxon>Eukaryota</taxon>
        <taxon>Fungi</taxon>
        <taxon>Dikarya</taxon>
        <taxon>Basidiomycota</taxon>
        <taxon>Agaricomycotina</taxon>
        <taxon>Agaricomycetes</taxon>
        <taxon>Polyporales</taxon>
        <taxon>Rhodofomes</taxon>
    </lineage>
</organism>
<feature type="domain" description="DUF7330" evidence="3">
    <location>
        <begin position="197"/>
        <end position="353"/>
    </location>
</feature>
<evidence type="ECO:0000313" key="4">
    <source>
        <dbReference type="EMBL" id="KAH9832552.1"/>
    </source>
</evidence>
<keyword evidence="2" id="KW-0732">Signal</keyword>
<feature type="compositionally biased region" description="Acidic residues" evidence="1">
    <location>
        <begin position="176"/>
        <end position="185"/>
    </location>
</feature>
<dbReference type="GeneID" id="71998084"/>
<dbReference type="RefSeq" id="XP_047775470.1">
    <property type="nucleotide sequence ID" value="XM_047917352.1"/>
</dbReference>
<dbReference type="Proteomes" id="UP000814176">
    <property type="component" value="Unassembled WGS sequence"/>
</dbReference>
<evidence type="ECO:0000256" key="1">
    <source>
        <dbReference type="SAM" id="MobiDB-lite"/>
    </source>
</evidence>
<comment type="caution">
    <text evidence="4">The sequence shown here is derived from an EMBL/GenBank/DDBJ whole genome shotgun (WGS) entry which is preliminary data.</text>
</comment>
<evidence type="ECO:0000313" key="5">
    <source>
        <dbReference type="Proteomes" id="UP000814176"/>
    </source>
</evidence>
<feature type="region of interest" description="Disordered" evidence="1">
    <location>
        <begin position="170"/>
        <end position="189"/>
    </location>
</feature>
<feature type="region of interest" description="Disordered" evidence="1">
    <location>
        <begin position="62"/>
        <end position="96"/>
    </location>
</feature>
<gene>
    <name evidence="4" type="ORF">C8Q71DRAFT_258552</name>
</gene>
<protein>
    <recommendedName>
        <fullName evidence="3">DUF7330 domain-containing protein</fullName>
    </recommendedName>
</protein>
<dbReference type="InterPro" id="IPR055754">
    <property type="entry name" value="DUF7330"/>
</dbReference>
<feature type="signal peptide" evidence="2">
    <location>
        <begin position="1"/>
        <end position="22"/>
    </location>
</feature>
<dbReference type="Pfam" id="PF24016">
    <property type="entry name" value="DUF7330"/>
    <property type="match status" value="1"/>
</dbReference>
<feature type="chain" id="PRO_5045631860" description="DUF7330 domain-containing protein" evidence="2">
    <location>
        <begin position="23"/>
        <end position="484"/>
    </location>
</feature>
<dbReference type="EMBL" id="JADCUA010000021">
    <property type="protein sequence ID" value="KAH9832552.1"/>
    <property type="molecule type" value="Genomic_DNA"/>
</dbReference>